<keyword evidence="12" id="KW-0175">Coiled coil</keyword>
<evidence type="ECO:0000313" key="16">
    <source>
        <dbReference type="Proteomes" id="UP000009328"/>
    </source>
</evidence>
<sequence length="537" mass="59965">MVVLAASIITRSGKAILSRQFRDLTKNRVTELLANFPSLLSDNNTQHTTVEDEHVRYVYQPLDELYIILITNRQSNILQDIDTLNTFAETINSLLRVVNEQEIFENAFEILSAFDEIITLGYKENVSLLQIKTFLEMDSHEEKIQEIIERNKELEATEERKRRAIEIKQKELNRLNNIGSVSGFGGNSPYGAGPSSPSFGNYPSQTQTQPQQSYAPTPVEPTISKARTAPKGRGLQLGKKPKSTTNSNQDQSSEPLIATPEPRIVSSTTPSYHDSPRQVQSPIPQEQDDRPENNGILITLEEKITAEITREGSIQSSELKGVLQLRINDSELAHSKILLQADGASDGVQYKTHPNVDRALFAKESIIGLKDPAKPFPSNDQNLGVLRWRGVGKSDENKFIPIQFSTWVSENGSLLDVTLEFEVTETYNEEVNKITILVPVATENVELKSDNASIIEISEEGIFFEIEKLSPGENGVLEFSIEANEDILFPIEVSFVNENPVNSLGKVKVLDVVKVEDDESLSFDQLSELSTEGYFIV</sequence>
<evidence type="ECO:0000256" key="13">
    <source>
        <dbReference type="SAM" id="MobiDB-lite"/>
    </source>
</evidence>
<dbReference type="Gene3D" id="2.60.40.1170">
    <property type="entry name" value="Mu homology domain, subdomain B"/>
    <property type="match status" value="2"/>
</dbReference>
<accession>K0KQC3</accession>
<evidence type="ECO:0000256" key="12">
    <source>
        <dbReference type="SAM" id="Coils"/>
    </source>
</evidence>
<dbReference type="AlphaFoldDB" id="K0KQC3"/>
<keyword evidence="5 10" id="KW-0931">ER-Golgi transport</keyword>
<dbReference type="PROSITE" id="PS51072">
    <property type="entry name" value="MHD"/>
    <property type="match status" value="1"/>
</dbReference>
<comment type="similarity">
    <text evidence="1 10">Belongs to the adaptor complexes medium subunit family. Delta-COP subfamily.</text>
</comment>
<evidence type="ECO:0000259" key="14">
    <source>
        <dbReference type="PROSITE" id="PS51072"/>
    </source>
</evidence>
<proteinExistence type="inferred from homology"/>
<dbReference type="InParanoid" id="K0KQC3"/>
<dbReference type="GO" id="GO:0015031">
    <property type="term" value="P:protein transport"/>
    <property type="evidence" value="ECO:0007669"/>
    <property type="project" value="UniProtKB-KW"/>
</dbReference>
<dbReference type="HOGENOM" id="CLU_019988_3_0_1"/>
<evidence type="ECO:0000256" key="11">
    <source>
        <dbReference type="RuleBase" id="RU366052"/>
    </source>
</evidence>
<dbReference type="FunCoup" id="K0KQC3">
    <property type="interactions" value="1167"/>
</dbReference>
<feature type="domain" description="MHD" evidence="14">
    <location>
        <begin position="293"/>
        <end position="537"/>
    </location>
</feature>
<evidence type="ECO:0000256" key="3">
    <source>
        <dbReference type="ARBA" id="ARBA00022448"/>
    </source>
</evidence>
<dbReference type="FunFam" id="3.30.450.60:FF:000003">
    <property type="entry name" value="Coatomer subunit delta"/>
    <property type="match status" value="1"/>
</dbReference>
<dbReference type="GO" id="GO:0051645">
    <property type="term" value="P:Golgi localization"/>
    <property type="evidence" value="ECO:0007669"/>
    <property type="project" value="TreeGrafter"/>
</dbReference>
<keyword evidence="16" id="KW-1185">Reference proteome</keyword>
<feature type="compositionally biased region" description="Polar residues" evidence="13">
    <location>
        <begin position="243"/>
        <end position="254"/>
    </location>
</feature>
<dbReference type="CDD" id="cd09254">
    <property type="entry name" value="AP_delta-COPI_MHD"/>
    <property type="match status" value="1"/>
</dbReference>
<dbReference type="InterPro" id="IPR036168">
    <property type="entry name" value="AP2_Mu_C_sf"/>
</dbReference>
<evidence type="ECO:0000256" key="1">
    <source>
        <dbReference type="ARBA" id="ARBA00010516"/>
    </source>
</evidence>
<protein>
    <recommendedName>
        <fullName evidence="10">Coatomer subunit delta</fullName>
    </recommendedName>
</protein>
<keyword evidence="6 10" id="KW-0653">Protein transport</keyword>
<dbReference type="GO" id="GO:0000139">
    <property type="term" value="C:Golgi membrane"/>
    <property type="evidence" value="ECO:0007669"/>
    <property type="project" value="UniProtKB-SubCell"/>
</dbReference>
<organism evidence="15 16">
    <name type="scientific">Wickerhamomyces ciferrii (strain ATCC 14091 / BCRC 22168 / CBS 111 / JCM 3599 / NBRC 0793 / NRRL Y-1031 F-60-10)</name>
    <name type="common">Yeast</name>
    <name type="synonym">Pichia ciferrii</name>
    <dbReference type="NCBI Taxonomy" id="1206466"/>
    <lineage>
        <taxon>Eukaryota</taxon>
        <taxon>Fungi</taxon>
        <taxon>Dikarya</taxon>
        <taxon>Ascomycota</taxon>
        <taxon>Saccharomycotina</taxon>
        <taxon>Saccharomycetes</taxon>
        <taxon>Phaffomycetales</taxon>
        <taxon>Wickerhamomycetaceae</taxon>
        <taxon>Wickerhamomyces</taxon>
    </lineage>
</organism>
<evidence type="ECO:0000256" key="6">
    <source>
        <dbReference type="ARBA" id="ARBA00022927"/>
    </source>
</evidence>
<reference evidence="15 16" key="1">
    <citation type="journal article" date="2012" name="Eukaryot. Cell">
        <title>Draft genome sequence of Wickerhamomyces ciferrii NRRL Y-1031 F-60-10.</title>
        <authorList>
            <person name="Schneider J."/>
            <person name="Andrea H."/>
            <person name="Blom J."/>
            <person name="Jaenicke S."/>
            <person name="Ruckert C."/>
            <person name="Schorsch C."/>
            <person name="Szczepanowski R."/>
            <person name="Farwick M."/>
            <person name="Goesmann A."/>
            <person name="Puhler A."/>
            <person name="Schaffer S."/>
            <person name="Tauch A."/>
            <person name="Kohler T."/>
            <person name="Brinkrolf K."/>
        </authorList>
    </citation>
    <scope>NUCLEOTIDE SEQUENCE [LARGE SCALE GENOMIC DNA]</scope>
    <source>
        <strain evidence="16">ATCC 14091 / BCRC 22168 / CBS 111 / JCM 3599 / NBRC 0793 / NRRL Y-1031 F-60-10</strain>
    </source>
</reference>
<dbReference type="InterPro" id="IPR028565">
    <property type="entry name" value="MHD"/>
</dbReference>
<evidence type="ECO:0000256" key="5">
    <source>
        <dbReference type="ARBA" id="ARBA00022892"/>
    </source>
</evidence>
<dbReference type="InterPro" id="IPR011012">
    <property type="entry name" value="Longin-like_dom_sf"/>
</dbReference>
<dbReference type="GO" id="GO:0030126">
    <property type="term" value="C:COPI vesicle coat"/>
    <property type="evidence" value="ECO:0007669"/>
    <property type="project" value="UniProtKB-UniRule"/>
</dbReference>
<dbReference type="SUPFAM" id="SSF64356">
    <property type="entry name" value="SNARE-like"/>
    <property type="match status" value="1"/>
</dbReference>
<dbReference type="Pfam" id="PF01217">
    <property type="entry name" value="Clat_adaptor_s"/>
    <property type="match status" value="1"/>
</dbReference>
<keyword evidence="9 10" id="KW-0968">Cytoplasmic vesicle</keyword>
<dbReference type="GO" id="GO:0006890">
    <property type="term" value="P:retrograde vesicle-mediated transport, Golgi to endoplasmic reticulum"/>
    <property type="evidence" value="ECO:0007669"/>
    <property type="project" value="UniProtKB-UniRule"/>
</dbReference>
<gene>
    <name evidence="15" type="ORF">BN7_3152</name>
</gene>
<feature type="region of interest" description="Disordered" evidence="13">
    <location>
        <begin position="186"/>
        <end position="292"/>
    </location>
</feature>
<dbReference type="Gene3D" id="3.30.450.60">
    <property type="match status" value="1"/>
</dbReference>
<dbReference type="Proteomes" id="UP000009328">
    <property type="component" value="Unassembled WGS sequence"/>
</dbReference>
<comment type="caution">
    <text evidence="15">The sequence shown here is derived from an EMBL/GenBank/DDBJ whole genome shotgun (WGS) entry which is preliminary data.</text>
</comment>
<name>K0KQC3_WICCF</name>
<dbReference type="SUPFAM" id="SSF49447">
    <property type="entry name" value="Second domain of Mu2 adaptin subunit (ap50) of ap2 adaptor"/>
    <property type="match status" value="1"/>
</dbReference>
<dbReference type="GO" id="GO:0006888">
    <property type="term" value="P:endoplasmic reticulum to Golgi vesicle-mediated transport"/>
    <property type="evidence" value="ECO:0007669"/>
    <property type="project" value="TreeGrafter"/>
</dbReference>
<dbReference type="PANTHER" id="PTHR10121">
    <property type="entry name" value="COATOMER SUBUNIT DELTA"/>
    <property type="match status" value="1"/>
</dbReference>
<dbReference type="InterPro" id="IPR022775">
    <property type="entry name" value="AP_mu_sigma_su"/>
</dbReference>
<evidence type="ECO:0000256" key="9">
    <source>
        <dbReference type="ARBA" id="ARBA00023329"/>
    </source>
</evidence>
<evidence type="ECO:0000256" key="8">
    <source>
        <dbReference type="ARBA" id="ARBA00023136"/>
    </source>
</evidence>
<feature type="coiled-coil region" evidence="12">
    <location>
        <begin position="137"/>
        <end position="178"/>
    </location>
</feature>
<evidence type="ECO:0000313" key="15">
    <source>
        <dbReference type="EMBL" id="CCH43599.1"/>
    </source>
</evidence>
<evidence type="ECO:0000256" key="2">
    <source>
        <dbReference type="ARBA" id="ARBA00011775"/>
    </source>
</evidence>
<dbReference type="eggNOG" id="KOG2635">
    <property type="taxonomic scope" value="Eukaryota"/>
</dbReference>
<keyword evidence="7 10" id="KW-0333">Golgi apparatus</keyword>
<keyword evidence="8 10" id="KW-0472">Membrane</keyword>
<feature type="compositionally biased region" description="Low complexity" evidence="13">
    <location>
        <begin position="202"/>
        <end position="214"/>
    </location>
</feature>
<comment type="subcellular location">
    <subcellularLocation>
        <location evidence="10 11">Cytoplasm</location>
    </subcellularLocation>
    <subcellularLocation>
        <location evidence="10 11">Cytoplasmic vesicle</location>
        <location evidence="10 11">COPI-coated vesicle membrane</location>
        <topology evidence="10 11">Peripheral membrane protein</topology>
        <orientation evidence="10 11">Cytoplasmic side</orientation>
    </subcellularLocation>
    <subcellularLocation>
        <location evidence="10 11">Golgi apparatus membrane</location>
        <topology evidence="10 11">Peripheral membrane protein</topology>
        <orientation evidence="10 11">Cytoplasmic side</orientation>
    </subcellularLocation>
</comment>
<evidence type="ECO:0000256" key="10">
    <source>
        <dbReference type="RuleBase" id="RU364018"/>
    </source>
</evidence>
<dbReference type="EMBL" id="CAIF01000085">
    <property type="protein sequence ID" value="CCH43599.1"/>
    <property type="molecule type" value="Genomic_DNA"/>
</dbReference>
<keyword evidence="3 10" id="KW-0813">Transport</keyword>
<dbReference type="STRING" id="1206466.K0KQC3"/>
<feature type="compositionally biased region" description="Polar residues" evidence="13">
    <location>
        <begin position="265"/>
        <end position="284"/>
    </location>
</feature>
<evidence type="ECO:0000256" key="7">
    <source>
        <dbReference type="ARBA" id="ARBA00023034"/>
    </source>
</evidence>
<evidence type="ECO:0000256" key="4">
    <source>
        <dbReference type="ARBA" id="ARBA00022490"/>
    </source>
</evidence>
<comment type="subunit">
    <text evidence="2 10">Oligomeric complex that consists of at least the alpha, beta, beta', gamma, delta, epsilon and zeta subunits.</text>
</comment>
<dbReference type="InterPro" id="IPR027059">
    <property type="entry name" value="Coatomer_dsu"/>
</dbReference>
<dbReference type="PANTHER" id="PTHR10121:SF0">
    <property type="entry name" value="COATOMER SUBUNIT DELTA"/>
    <property type="match status" value="1"/>
</dbReference>
<keyword evidence="4 10" id="KW-0963">Cytoplasm</keyword>
<dbReference type="Pfam" id="PF00928">
    <property type="entry name" value="Adap_comp_sub"/>
    <property type="match status" value="1"/>
</dbReference>
<dbReference type="CDD" id="cd14830">
    <property type="entry name" value="Delta_COP_N"/>
    <property type="match status" value="1"/>
</dbReference>
<comment type="function">
    <text evidence="10">The coatomer is a cytosolic protein complex that binds to dilysine motifs and reversibly associates with Golgi non-clathrin-coated vesicles, which further mediate biosynthetic protein transport from the ER, via the Golgi up to the trans Golgi network. Coatomer complex is required for budding from Golgi membranes, and is essential for the retrograde Golgi-to-ER transport of dilysine-tagged proteins.</text>
</comment>